<sequence length="948" mass="105861">MSFAQVYDPETVWFPLDEPKLRLSVSTEEYKPTAGLKVPFDMYAERFDLSRLLEGGIGPETYSPQVGLYVSQLNLVGALPLGVAISGVNGSDSRMDGYDGGSLSVFCDELLPEVAKHITFQARGGDGFSPPNQVGVPGRNAGNGGKGGQVTVLFNTLFSPAAETALDIYFNTRDPNKKWPGDFKDDAVRFVALLDNPAVIVSGFLVTLPDLMKTVEGFLESDLSEVRYQTSHLGNLLGQDSYAIQGDVVQRTDVEGGDRGLGSTGEGVTGKDGQTGQYGERQAVFLQARELVLQGEVCFAHPMQCQMLLDKANFLTFTGTLEDKASAVILLDRLTRRLEVFAHEPPAPYPPLWAAYRSNASRLYTIESGSSAAEPYAIQRLRAIRRSAEVMKQQILSGKDFIGKGRDEVPRGSFTFYQNTTQSLLNTLRDFEETYFDYLKASTDAAAKLANVQMRSEVLAYTTNQNDQLIDEGKLDLGQTTRTIGYAVDSIARAKKELLDSMLHLDDFVQKQFGVTFQDFVSAFTCVLFTNGSKPMIGLQTLGLFDMGTEKVLTDDGVAINKSYLLQKLHDIEGGIKDLTEGYIVLRDGHIDLDDPGAEKILVAEQMWDSLVSEFRNAMDAEDYKEVKKNFQTFYDTVQERNSAVLHYNAILTLLVQFYEKREQLRLDRLDVIRDEYNSLDAGHPAMTSFLKKTYDHSIYTAQVWLYKQQQALAFLSLSQDNIIGDTLSGLPSSALDHGLLQQIQGTLQIRRQEYLEAVGQPPQEMRNVRVYLDEDTIEFIQFTLPTEDLSLRNVEVKTDNPIFHDMYDVRLSAVRFYLELKKDDSPAETKATFSQPLILQAKISHTGTETLLDSFEVPVKFTHNPLKVLFKYIMPEKDGDSGTILTDGTISSENDDIYARVGPFTKWSVDVLRVDNPNLDCTKVEKAYLEFDFQYRASHLLVKGHSA</sequence>
<name>A0ACD1ICJ7_9EURO</name>
<reference evidence="1" key="1">
    <citation type="submission" date="2018-02" db="EMBL/GenBank/DDBJ databases">
        <title>The genomes of Aspergillus section Nigri reveals drivers in fungal speciation.</title>
        <authorList>
            <consortium name="DOE Joint Genome Institute"/>
            <person name="Vesth T.C."/>
            <person name="Nybo J."/>
            <person name="Theobald S."/>
            <person name="Brandl J."/>
            <person name="Frisvad J.C."/>
            <person name="Nielsen K.F."/>
            <person name="Lyhne E.K."/>
            <person name="Kogle M.E."/>
            <person name="Kuo A."/>
            <person name="Riley R."/>
            <person name="Clum A."/>
            <person name="Nolan M."/>
            <person name="Lipzen A."/>
            <person name="Salamov A."/>
            <person name="Henrissat B."/>
            <person name="Wiebenga A."/>
            <person name="De vries R.P."/>
            <person name="Grigoriev I.V."/>
            <person name="Mortensen U.H."/>
            <person name="Andersen M.R."/>
            <person name="Baker S.E."/>
        </authorList>
    </citation>
    <scope>NUCLEOTIDE SEQUENCE</scope>
    <source>
        <strain evidence="1">CBS 115574</strain>
    </source>
</reference>
<accession>A0ACD1ICJ7</accession>
<gene>
    <name evidence="1" type="ORF">BO79DRAFT_195509</name>
</gene>
<dbReference type="EMBL" id="KZ824551">
    <property type="protein sequence ID" value="RAK88288.1"/>
    <property type="molecule type" value="Genomic_DNA"/>
</dbReference>
<proteinExistence type="predicted"/>
<organism evidence="1 2">
    <name type="scientific">Aspergillus costaricaensis CBS 115574</name>
    <dbReference type="NCBI Taxonomy" id="1448317"/>
    <lineage>
        <taxon>Eukaryota</taxon>
        <taxon>Fungi</taxon>
        <taxon>Dikarya</taxon>
        <taxon>Ascomycota</taxon>
        <taxon>Pezizomycotina</taxon>
        <taxon>Eurotiomycetes</taxon>
        <taxon>Eurotiomycetidae</taxon>
        <taxon>Eurotiales</taxon>
        <taxon>Aspergillaceae</taxon>
        <taxon>Aspergillus</taxon>
        <taxon>Aspergillus subgen. Circumdati</taxon>
    </lineage>
</organism>
<keyword evidence="2" id="KW-1185">Reference proteome</keyword>
<dbReference type="Proteomes" id="UP000249748">
    <property type="component" value="Unassembled WGS sequence"/>
</dbReference>
<protein>
    <submittedName>
        <fullName evidence="1">Uncharacterized protein</fullName>
    </submittedName>
</protein>
<evidence type="ECO:0000313" key="1">
    <source>
        <dbReference type="EMBL" id="RAK88288.1"/>
    </source>
</evidence>
<evidence type="ECO:0000313" key="2">
    <source>
        <dbReference type="Proteomes" id="UP000249748"/>
    </source>
</evidence>